<evidence type="ECO:0000313" key="5">
    <source>
        <dbReference type="Proteomes" id="UP000663792"/>
    </source>
</evidence>
<dbReference type="SUPFAM" id="SSF51735">
    <property type="entry name" value="NAD(P)-binding Rossmann-fold domains"/>
    <property type="match status" value="1"/>
</dbReference>
<dbReference type="CDD" id="cd05276">
    <property type="entry name" value="p53_inducible_oxidoreductase"/>
    <property type="match status" value="1"/>
</dbReference>
<dbReference type="Gene3D" id="3.40.50.720">
    <property type="entry name" value="NAD(P)-binding Rossmann-like Domain"/>
    <property type="match status" value="1"/>
</dbReference>
<keyword evidence="1" id="KW-0521">NADP</keyword>
<dbReference type="Pfam" id="PF08240">
    <property type="entry name" value="ADH_N"/>
    <property type="match status" value="1"/>
</dbReference>
<dbReference type="InterPro" id="IPR014189">
    <property type="entry name" value="Quinone_OxRdtase_PIG3"/>
</dbReference>
<keyword evidence="5" id="KW-1185">Reference proteome</keyword>
<dbReference type="SMART" id="SM00829">
    <property type="entry name" value="PKS_ER"/>
    <property type="match status" value="1"/>
</dbReference>
<evidence type="ECO:0000313" key="4">
    <source>
        <dbReference type="EMBL" id="MBM9467893.1"/>
    </source>
</evidence>
<gene>
    <name evidence="4" type="ORF">JL106_11420</name>
</gene>
<dbReference type="Gene3D" id="3.90.180.10">
    <property type="entry name" value="Medium-chain alcohol dehydrogenases, catalytic domain"/>
    <property type="match status" value="1"/>
</dbReference>
<sequence>MRAVTIVAGDTPSLTWTEVPDPVAGPDEVVIRVAASAVNRADLMQVQGHYPPPPGASDILGLECSGVIESVGSAVTGWAVGQPVCALLAGGGYAEKVAVPAVQLLPIPEGVDLIDAAGLPEVACTVWSNLVTLAGLSAGQTLLVHGGASGIGTMAIQIGRALGATVAVTASRASSLESCGALGADVLINYAEEDFVERIRTATADAGRRAGADVILDVVGAKYLARNVAALAPDGTLVVIGMMGGTKAEIDLGALLAKRGRVAATSLRGRPVIGPHSKQEVVAAVTTHLWPMIAAGTVRPVIDEVVPMPEAGLAHERMAAGGHLGKIVLQVPGQGTGS</sequence>
<dbReference type="InterPro" id="IPR011032">
    <property type="entry name" value="GroES-like_sf"/>
</dbReference>
<name>A0A938YE44_9ACTN</name>
<evidence type="ECO:0000259" key="3">
    <source>
        <dbReference type="SMART" id="SM00829"/>
    </source>
</evidence>
<dbReference type="Proteomes" id="UP000663792">
    <property type="component" value="Unassembled WGS sequence"/>
</dbReference>
<dbReference type="InterPro" id="IPR020843">
    <property type="entry name" value="ER"/>
</dbReference>
<dbReference type="RefSeq" id="WP_205260855.1">
    <property type="nucleotide sequence ID" value="NZ_JAERWK010000015.1"/>
</dbReference>
<dbReference type="InterPro" id="IPR013154">
    <property type="entry name" value="ADH-like_N"/>
</dbReference>
<dbReference type="SUPFAM" id="SSF50129">
    <property type="entry name" value="GroES-like"/>
    <property type="match status" value="1"/>
</dbReference>
<evidence type="ECO:0000256" key="1">
    <source>
        <dbReference type="ARBA" id="ARBA00022857"/>
    </source>
</evidence>
<accession>A0A938YE44</accession>
<organism evidence="4 5">
    <name type="scientific">Nakamurella leprariae</name>
    <dbReference type="NCBI Taxonomy" id="2803911"/>
    <lineage>
        <taxon>Bacteria</taxon>
        <taxon>Bacillati</taxon>
        <taxon>Actinomycetota</taxon>
        <taxon>Actinomycetes</taxon>
        <taxon>Nakamurellales</taxon>
        <taxon>Nakamurellaceae</taxon>
        <taxon>Nakamurella</taxon>
    </lineage>
</organism>
<dbReference type="Pfam" id="PF00107">
    <property type="entry name" value="ADH_zinc_N"/>
    <property type="match status" value="1"/>
</dbReference>
<dbReference type="InterPro" id="IPR036291">
    <property type="entry name" value="NAD(P)-bd_dom_sf"/>
</dbReference>
<protein>
    <submittedName>
        <fullName evidence="4">NAD(P)H-quinone oxidoreductase</fullName>
    </submittedName>
</protein>
<reference evidence="4" key="1">
    <citation type="submission" date="2021-01" db="EMBL/GenBank/DDBJ databases">
        <title>YIM 132084 draft genome.</title>
        <authorList>
            <person name="An D."/>
        </authorList>
    </citation>
    <scope>NUCLEOTIDE SEQUENCE</scope>
    <source>
        <strain evidence="4">YIM 132084</strain>
    </source>
</reference>
<proteinExistence type="predicted"/>
<dbReference type="GO" id="GO:0016651">
    <property type="term" value="F:oxidoreductase activity, acting on NAD(P)H"/>
    <property type="evidence" value="ECO:0007669"/>
    <property type="project" value="TreeGrafter"/>
</dbReference>
<dbReference type="InterPro" id="IPR013149">
    <property type="entry name" value="ADH-like_C"/>
</dbReference>
<comment type="caution">
    <text evidence="4">The sequence shown here is derived from an EMBL/GenBank/DDBJ whole genome shotgun (WGS) entry which is preliminary data.</text>
</comment>
<dbReference type="NCBIfam" id="TIGR02824">
    <property type="entry name" value="quinone_pig3"/>
    <property type="match status" value="1"/>
</dbReference>
<evidence type="ECO:0000256" key="2">
    <source>
        <dbReference type="ARBA" id="ARBA00023002"/>
    </source>
</evidence>
<dbReference type="PANTHER" id="PTHR48106:SF8">
    <property type="entry name" value="OS02G0805600 PROTEIN"/>
    <property type="match status" value="1"/>
</dbReference>
<feature type="domain" description="Enoyl reductase (ER)" evidence="3">
    <location>
        <begin position="9"/>
        <end position="329"/>
    </location>
</feature>
<dbReference type="PANTHER" id="PTHR48106">
    <property type="entry name" value="QUINONE OXIDOREDUCTASE PIG3-RELATED"/>
    <property type="match status" value="1"/>
</dbReference>
<dbReference type="EMBL" id="JAERWK010000015">
    <property type="protein sequence ID" value="MBM9467893.1"/>
    <property type="molecule type" value="Genomic_DNA"/>
</dbReference>
<dbReference type="GO" id="GO:0070402">
    <property type="term" value="F:NADPH binding"/>
    <property type="evidence" value="ECO:0007669"/>
    <property type="project" value="TreeGrafter"/>
</dbReference>
<keyword evidence="2" id="KW-0560">Oxidoreductase</keyword>
<dbReference type="AlphaFoldDB" id="A0A938YE44"/>